<reference evidence="1 2" key="1">
    <citation type="submission" date="2024-07" db="EMBL/GenBank/DDBJ databases">
        <title>Genomic Encyclopedia of Type Strains, Phase V (KMG-V): Genome sequencing to study the core and pangenomes of soil and plant-associated prokaryotes.</title>
        <authorList>
            <person name="Whitman W."/>
        </authorList>
    </citation>
    <scope>NUCLEOTIDE SEQUENCE [LARGE SCALE GENOMIC DNA]</scope>
    <source>
        <strain evidence="1 2">USDA 152</strain>
    </source>
</reference>
<name>A0ABV4FJW6_9BRAD</name>
<keyword evidence="2" id="KW-1185">Reference proteome</keyword>
<sequence>MRAHRFARGLRIMRRDRLAHGAMLVERGAPGARALEIMRELREIGIEALVEQLADDAHQNGIAEAAGDRDVERAVMHHRGFAGMLDILHCEERGVDAGDVVFGRDARGLFGDGAFEEFAGAQQLERALDDGGGCGRGDGSGLDHIDAGADADAQASLDLERNQGFAHGRPGHLELLGELALGRQAAADRVLAAVDQASQLIGDLAIEPSRLHSFQRHAGPPERVARGISTRGPPILENWSYQLTGALT</sequence>
<comment type="caution">
    <text evidence="1">The sequence shown here is derived from an EMBL/GenBank/DDBJ whole genome shotgun (WGS) entry which is preliminary data.</text>
</comment>
<protein>
    <submittedName>
        <fullName evidence="1">Uncharacterized protein</fullName>
    </submittedName>
</protein>
<gene>
    <name evidence="1" type="ORF">ABIG07_000808</name>
</gene>
<accession>A0ABV4FJW6</accession>
<evidence type="ECO:0000313" key="1">
    <source>
        <dbReference type="EMBL" id="MEY9451860.1"/>
    </source>
</evidence>
<evidence type="ECO:0000313" key="2">
    <source>
        <dbReference type="Proteomes" id="UP001565369"/>
    </source>
</evidence>
<proteinExistence type="predicted"/>
<dbReference type="EMBL" id="JBGBZJ010000003">
    <property type="protein sequence ID" value="MEY9451860.1"/>
    <property type="molecule type" value="Genomic_DNA"/>
</dbReference>
<dbReference type="Proteomes" id="UP001565369">
    <property type="component" value="Unassembled WGS sequence"/>
</dbReference>
<organism evidence="1 2">
    <name type="scientific">Bradyrhizobium ottawaense</name>
    <dbReference type="NCBI Taxonomy" id="931866"/>
    <lineage>
        <taxon>Bacteria</taxon>
        <taxon>Pseudomonadati</taxon>
        <taxon>Pseudomonadota</taxon>
        <taxon>Alphaproteobacteria</taxon>
        <taxon>Hyphomicrobiales</taxon>
        <taxon>Nitrobacteraceae</taxon>
        <taxon>Bradyrhizobium</taxon>
    </lineage>
</organism>